<dbReference type="Proteomes" id="UP000789595">
    <property type="component" value="Unassembled WGS sequence"/>
</dbReference>
<organism evidence="1 2">
    <name type="scientific">Pelagomonas calceolata</name>
    <dbReference type="NCBI Taxonomy" id="35677"/>
    <lineage>
        <taxon>Eukaryota</taxon>
        <taxon>Sar</taxon>
        <taxon>Stramenopiles</taxon>
        <taxon>Ochrophyta</taxon>
        <taxon>Pelagophyceae</taxon>
        <taxon>Pelagomonadales</taxon>
        <taxon>Pelagomonadaceae</taxon>
        <taxon>Pelagomonas</taxon>
    </lineage>
</organism>
<keyword evidence="2" id="KW-1185">Reference proteome</keyword>
<comment type="caution">
    <text evidence="1">The sequence shown here is derived from an EMBL/GenBank/DDBJ whole genome shotgun (WGS) entry which is preliminary data.</text>
</comment>
<protein>
    <submittedName>
        <fullName evidence="1">Uncharacterized protein</fullName>
    </submittedName>
</protein>
<dbReference type="AlphaFoldDB" id="A0A8J2SIU9"/>
<name>A0A8J2SIU9_9STRA</name>
<proteinExistence type="predicted"/>
<evidence type="ECO:0000313" key="2">
    <source>
        <dbReference type="Proteomes" id="UP000789595"/>
    </source>
</evidence>
<gene>
    <name evidence="1" type="ORF">PECAL_2P18420</name>
</gene>
<sequence length="111" mass="12465">MCPEAPTFVEAPTPHADRLRYVADDTVSYATVNGRQLAYLRMKCGLGTYHQAASTRQLGSMVIEKCAFALKTSQRAVPRREQKPRLFGRSHGLRALLWFASMAHRRGFVPS</sequence>
<reference evidence="1" key="1">
    <citation type="submission" date="2021-11" db="EMBL/GenBank/DDBJ databases">
        <authorList>
            <consortium name="Genoscope - CEA"/>
            <person name="William W."/>
        </authorList>
    </citation>
    <scope>NUCLEOTIDE SEQUENCE</scope>
</reference>
<dbReference type="EMBL" id="CAKKNE010000002">
    <property type="protein sequence ID" value="CAH0368759.1"/>
    <property type="molecule type" value="Genomic_DNA"/>
</dbReference>
<evidence type="ECO:0000313" key="1">
    <source>
        <dbReference type="EMBL" id="CAH0368759.1"/>
    </source>
</evidence>
<accession>A0A8J2SIU9</accession>